<dbReference type="SUPFAM" id="SSF46561">
    <property type="entry name" value="Ribosomal protein L29 (L29p)"/>
    <property type="match status" value="1"/>
</dbReference>
<evidence type="ECO:0000256" key="3">
    <source>
        <dbReference type="ARBA" id="ARBA00023274"/>
    </source>
</evidence>
<dbReference type="InterPro" id="IPR036049">
    <property type="entry name" value="Ribosomal_uL29_sf"/>
</dbReference>
<organism evidence="6 7">
    <name type="scientific">Candidatus Roizmanbacteria bacterium RIFCSPHIGHO2_12_FULL_44_10</name>
    <dbReference type="NCBI Taxonomy" id="1802054"/>
    <lineage>
        <taxon>Bacteria</taxon>
        <taxon>Candidatus Roizmaniibacteriota</taxon>
    </lineage>
</organism>
<evidence type="ECO:0000256" key="4">
    <source>
        <dbReference type="ARBA" id="ARBA00035204"/>
    </source>
</evidence>
<keyword evidence="3 5" id="KW-0687">Ribonucleoprotein</keyword>
<comment type="caution">
    <text evidence="6">The sequence shown here is derived from an EMBL/GenBank/DDBJ whole genome shotgun (WGS) entry which is preliminary data.</text>
</comment>
<dbReference type="NCBIfam" id="TIGR00012">
    <property type="entry name" value="L29"/>
    <property type="match status" value="1"/>
</dbReference>
<accession>A0A1F7I8E5</accession>
<evidence type="ECO:0000313" key="7">
    <source>
        <dbReference type="Proteomes" id="UP000179024"/>
    </source>
</evidence>
<keyword evidence="2 5" id="KW-0689">Ribosomal protein</keyword>
<dbReference type="GO" id="GO:0003735">
    <property type="term" value="F:structural constituent of ribosome"/>
    <property type="evidence" value="ECO:0007669"/>
    <property type="project" value="InterPro"/>
</dbReference>
<dbReference type="AlphaFoldDB" id="A0A1F7I8E5"/>
<reference evidence="6 7" key="1">
    <citation type="journal article" date="2016" name="Nat. Commun.">
        <title>Thousands of microbial genomes shed light on interconnected biogeochemical processes in an aquifer system.</title>
        <authorList>
            <person name="Anantharaman K."/>
            <person name="Brown C.T."/>
            <person name="Hug L.A."/>
            <person name="Sharon I."/>
            <person name="Castelle C.J."/>
            <person name="Probst A.J."/>
            <person name="Thomas B.C."/>
            <person name="Singh A."/>
            <person name="Wilkins M.J."/>
            <person name="Karaoz U."/>
            <person name="Brodie E.L."/>
            <person name="Williams K.H."/>
            <person name="Hubbard S.S."/>
            <person name="Banfield J.F."/>
        </authorList>
    </citation>
    <scope>NUCLEOTIDE SEQUENCE [LARGE SCALE GENOMIC DNA]</scope>
</reference>
<dbReference type="HAMAP" id="MF_00374">
    <property type="entry name" value="Ribosomal_uL29"/>
    <property type="match status" value="1"/>
</dbReference>
<protein>
    <recommendedName>
        <fullName evidence="4 5">Large ribosomal subunit protein uL29</fullName>
    </recommendedName>
</protein>
<gene>
    <name evidence="5" type="primary">rpmC</name>
    <name evidence="6" type="ORF">A3F34_03055</name>
</gene>
<sequence length="76" mass="8557">MKKKNIQDIKQGSAEELRKAVQKLRGDIAKAQLDAQVNPPKNTNAIGLMKREVAMLLTAIREKELIVKNLPKENHV</sequence>
<dbReference type="Gene3D" id="1.10.287.310">
    <property type="match status" value="1"/>
</dbReference>
<comment type="similarity">
    <text evidence="1 5">Belongs to the universal ribosomal protein uL29 family.</text>
</comment>
<dbReference type="EMBL" id="MGAE01000015">
    <property type="protein sequence ID" value="OGK39636.1"/>
    <property type="molecule type" value="Genomic_DNA"/>
</dbReference>
<evidence type="ECO:0000256" key="5">
    <source>
        <dbReference type="HAMAP-Rule" id="MF_00374"/>
    </source>
</evidence>
<dbReference type="GO" id="GO:1990904">
    <property type="term" value="C:ribonucleoprotein complex"/>
    <property type="evidence" value="ECO:0007669"/>
    <property type="project" value="UniProtKB-KW"/>
</dbReference>
<dbReference type="Pfam" id="PF00831">
    <property type="entry name" value="Ribosomal_L29"/>
    <property type="match status" value="1"/>
</dbReference>
<dbReference type="InterPro" id="IPR001854">
    <property type="entry name" value="Ribosomal_uL29"/>
</dbReference>
<dbReference type="Proteomes" id="UP000179024">
    <property type="component" value="Unassembled WGS sequence"/>
</dbReference>
<evidence type="ECO:0000313" key="6">
    <source>
        <dbReference type="EMBL" id="OGK39636.1"/>
    </source>
</evidence>
<proteinExistence type="inferred from homology"/>
<name>A0A1F7I8E5_9BACT</name>
<evidence type="ECO:0000256" key="2">
    <source>
        <dbReference type="ARBA" id="ARBA00022980"/>
    </source>
</evidence>
<dbReference type="GO" id="GO:0006412">
    <property type="term" value="P:translation"/>
    <property type="evidence" value="ECO:0007669"/>
    <property type="project" value="UniProtKB-UniRule"/>
</dbReference>
<dbReference type="GO" id="GO:0005840">
    <property type="term" value="C:ribosome"/>
    <property type="evidence" value="ECO:0007669"/>
    <property type="project" value="UniProtKB-KW"/>
</dbReference>
<evidence type="ECO:0000256" key="1">
    <source>
        <dbReference type="ARBA" id="ARBA00009254"/>
    </source>
</evidence>